<gene>
    <name evidence="2" type="ORF">EV383_2195</name>
</gene>
<dbReference type="Gene3D" id="3.10.450.50">
    <property type="match status" value="1"/>
</dbReference>
<organism evidence="2 3">
    <name type="scientific">Pseudonocardia sediminis</name>
    <dbReference type="NCBI Taxonomy" id="1397368"/>
    <lineage>
        <taxon>Bacteria</taxon>
        <taxon>Bacillati</taxon>
        <taxon>Actinomycetota</taxon>
        <taxon>Actinomycetes</taxon>
        <taxon>Pseudonocardiales</taxon>
        <taxon>Pseudonocardiaceae</taxon>
        <taxon>Pseudonocardia</taxon>
    </lineage>
</organism>
<evidence type="ECO:0000313" key="3">
    <source>
        <dbReference type="Proteomes" id="UP000291591"/>
    </source>
</evidence>
<evidence type="ECO:0000259" key="1">
    <source>
        <dbReference type="Pfam" id="PF12680"/>
    </source>
</evidence>
<dbReference type="InterPro" id="IPR032710">
    <property type="entry name" value="NTF2-like_dom_sf"/>
</dbReference>
<dbReference type="Proteomes" id="UP000291591">
    <property type="component" value="Unassembled WGS sequence"/>
</dbReference>
<sequence>MTESDAGQILRRHVVAFNARDVDELMAGFTEDPVWSTGSDTVHGRDALRDLFSAAMSELLPTLTIQDLVADADRVAAQMVETLRVDGTERTYAIAGFYELQDGRIRSATIYREGSADVS</sequence>
<evidence type="ECO:0000313" key="2">
    <source>
        <dbReference type="EMBL" id="RZT85330.1"/>
    </source>
</evidence>
<proteinExistence type="predicted"/>
<dbReference type="SUPFAM" id="SSF54427">
    <property type="entry name" value="NTF2-like"/>
    <property type="match status" value="1"/>
</dbReference>
<dbReference type="EMBL" id="SHKL01000001">
    <property type="protein sequence ID" value="RZT85330.1"/>
    <property type="molecule type" value="Genomic_DNA"/>
</dbReference>
<protein>
    <recommendedName>
        <fullName evidence="1">SnoaL-like domain-containing protein</fullName>
    </recommendedName>
</protein>
<comment type="caution">
    <text evidence="2">The sequence shown here is derived from an EMBL/GenBank/DDBJ whole genome shotgun (WGS) entry which is preliminary data.</text>
</comment>
<accession>A0A4V2FQQ4</accession>
<dbReference type="Pfam" id="PF12680">
    <property type="entry name" value="SnoaL_2"/>
    <property type="match status" value="1"/>
</dbReference>
<name>A0A4V2FQQ4_PSEST</name>
<reference evidence="2 3" key="1">
    <citation type="submission" date="2019-02" db="EMBL/GenBank/DDBJ databases">
        <title>Sequencing the genomes of 1000 actinobacteria strains.</title>
        <authorList>
            <person name="Klenk H.-P."/>
        </authorList>
    </citation>
    <scope>NUCLEOTIDE SEQUENCE [LARGE SCALE GENOMIC DNA]</scope>
    <source>
        <strain evidence="2 3">DSM 45779</strain>
    </source>
</reference>
<keyword evidence="3" id="KW-1185">Reference proteome</keyword>
<dbReference type="OrthoDB" id="3854040at2"/>
<dbReference type="AlphaFoldDB" id="A0A4V2FQQ4"/>
<feature type="domain" description="SnoaL-like" evidence="1">
    <location>
        <begin position="11"/>
        <end position="106"/>
    </location>
</feature>
<dbReference type="RefSeq" id="WP_130289804.1">
    <property type="nucleotide sequence ID" value="NZ_SHKL01000001.1"/>
</dbReference>
<dbReference type="InterPro" id="IPR037401">
    <property type="entry name" value="SnoaL-like"/>
</dbReference>